<organism evidence="1 2">
    <name type="scientific">Dorcoceras hygrometricum</name>
    <dbReference type="NCBI Taxonomy" id="472368"/>
    <lineage>
        <taxon>Eukaryota</taxon>
        <taxon>Viridiplantae</taxon>
        <taxon>Streptophyta</taxon>
        <taxon>Embryophyta</taxon>
        <taxon>Tracheophyta</taxon>
        <taxon>Spermatophyta</taxon>
        <taxon>Magnoliopsida</taxon>
        <taxon>eudicotyledons</taxon>
        <taxon>Gunneridae</taxon>
        <taxon>Pentapetalae</taxon>
        <taxon>asterids</taxon>
        <taxon>lamiids</taxon>
        <taxon>Lamiales</taxon>
        <taxon>Gesneriaceae</taxon>
        <taxon>Didymocarpoideae</taxon>
        <taxon>Trichosporeae</taxon>
        <taxon>Loxocarpinae</taxon>
        <taxon>Dorcoceras</taxon>
    </lineage>
</organism>
<evidence type="ECO:0000313" key="1">
    <source>
        <dbReference type="EMBL" id="KZV44969.1"/>
    </source>
</evidence>
<dbReference type="EMBL" id="KQ996455">
    <property type="protein sequence ID" value="KZV44969.1"/>
    <property type="molecule type" value="Genomic_DNA"/>
</dbReference>
<protein>
    <submittedName>
        <fullName evidence="1">Uncharacterized protein</fullName>
    </submittedName>
</protein>
<reference evidence="1 2" key="1">
    <citation type="journal article" date="2015" name="Proc. Natl. Acad. Sci. U.S.A.">
        <title>The resurrection genome of Boea hygrometrica: A blueprint for survival of dehydration.</title>
        <authorList>
            <person name="Xiao L."/>
            <person name="Yang G."/>
            <person name="Zhang L."/>
            <person name="Yang X."/>
            <person name="Zhao S."/>
            <person name="Ji Z."/>
            <person name="Zhou Q."/>
            <person name="Hu M."/>
            <person name="Wang Y."/>
            <person name="Chen M."/>
            <person name="Xu Y."/>
            <person name="Jin H."/>
            <person name="Xiao X."/>
            <person name="Hu G."/>
            <person name="Bao F."/>
            <person name="Hu Y."/>
            <person name="Wan P."/>
            <person name="Li L."/>
            <person name="Deng X."/>
            <person name="Kuang T."/>
            <person name="Xiang C."/>
            <person name="Zhu J.K."/>
            <person name="Oliver M.J."/>
            <person name="He Y."/>
        </authorList>
    </citation>
    <scope>NUCLEOTIDE SEQUENCE [LARGE SCALE GENOMIC DNA]</scope>
    <source>
        <strain evidence="2">cv. XS01</strain>
    </source>
</reference>
<dbReference type="Proteomes" id="UP000250235">
    <property type="component" value="Unassembled WGS sequence"/>
</dbReference>
<name>A0A2Z7CJW1_9LAMI</name>
<proteinExistence type="predicted"/>
<gene>
    <name evidence="1" type="ORF">F511_31058</name>
</gene>
<dbReference type="AlphaFoldDB" id="A0A2Z7CJW1"/>
<keyword evidence="2" id="KW-1185">Reference proteome</keyword>
<sequence length="53" mass="6183">MCHLLWSCPSLKQTIVDQSRRVRSFFCKTKLPEYCVFVAAILSKIQQLSNHEV</sequence>
<evidence type="ECO:0000313" key="2">
    <source>
        <dbReference type="Proteomes" id="UP000250235"/>
    </source>
</evidence>
<accession>A0A2Z7CJW1</accession>